<keyword evidence="1" id="KW-0472">Membrane</keyword>
<dbReference type="AlphaFoldDB" id="X1BDC4"/>
<accession>X1BDC4</accession>
<feature type="transmembrane region" description="Helical" evidence="1">
    <location>
        <begin position="47"/>
        <end position="68"/>
    </location>
</feature>
<proteinExistence type="predicted"/>
<protein>
    <submittedName>
        <fullName evidence="2">Uncharacterized protein</fullName>
    </submittedName>
</protein>
<gene>
    <name evidence="2" type="ORF">S01H4_35505</name>
</gene>
<evidence type="ECO:0000313" key="2">
    <source>
        <dbReference type="EMBL" id="GAG79242.1"/>
    </source>
</evidence>
<keyword evidence="1" id="KW-1133">Transmembrane helix</keyword>
<sequence length="72" mass="7924">MGHETKLLSFIFVALLLILSYGHVTDSVQDAADADPTHTGKAFLAQVLPYFWLMFIILSVGVIAVVVFEEIT</sequence>
<comment type="caution">
    <text evidence="2">The sequence shown here is derived from an EMBL/GenBank/DDBJ whole genome shotgun (WGS) entry which is preliminary data.</text>
</comment>
<organism evidence="2">
    <name type="scientific">marine sediment metagenome</name>
    <dbReference type="NCBI Taxonomy" id="412755"/>
    <lineage>
        <taxon>unclassified sequences</taxon>
        <taxon>metagenomes</taxon>
        <taxon>ecological metagenomes</taxon>
    </lineage>
</organism>
<evidence type="ECO:0000256" key="1">
    <source>
        <dbReference type="SAM" id="Phobius"/>
    </source>
</evidence>
<keyword evidence="1" id="KW-0812">Transmembrane</keyword>
<name>X1BDC4_9ZZZZ</name>
<reference evidence="2" key="1">
    <citation type="journal article" date="2014" name="Front. Microbiol.">
        <title>High frequency of phylogenetically diverse reductive dehalogenase-homologous genes in deep subseafloor sedimentary metagenomes.</title>
        <authorList>
            <person name="Kawai M."/>
            <person name="Futagami T."/>
            <person name="Toyoda A."/>
            <person name="Takaki Y."/>
            <person name="Nishi S."/>
            <person name="Hori S."/>
            <person name="Arai W."/>
            <person name="Tsubouchi T."/>
            <person name="Morono Y."/>
            <person name="Uchiyama I."/>
            <person name="Ito T."/>
            <person name="Fujiyama A."/>
            <person name="Inagaki F."/>
            <person name="Takami H."/>
        </authorList>
    </citation>
    <scope>NUCLEOTIDE SEQUENCE</scope>
    <source>
        <strain evidence="2">Expedition CK06-06</strain>
    </source>
</reference>
<dbReference type="EMBL" id="BART01018886">
    <property type="protein sequence ID" value="GAG79242.1"/>
    <property type="molecule type" value="Genomic_DNA"/>
</dbReference>